<keyword evidence="1" id="KW-1133">Transmembrane helix</keyword>
<protein>
    <submittedName>
        <fullName evidence="2">ATP synthase F0 subunit 8</fullName>
    </submittedName>
</protein>
<dbReference type="AlphaFoldDB" id="A0A7L7S8H5"/>
<organism evidence="2">
    <name type="scientific">Lasius niger</name>
    <name type="common">Black garden ant</name>
    <dbReference type="NCBI Taxonomy" id="67767"/>
    <lineage>
        <taxon>Eukaryota</taxon>
        <taxon>Metazoa</taxon>
        <taxon>Ecdysozoa</taxon>
        <taxon>Arthropoda</taxon>
        <taxon>Hexapoda</taxon>
        <taxon>Insecta</taxon>
        <taxon>Pterygota</taxon>
        <taxon>Neoptera</taxon>
        <taxon>Endopterygota</taxon>
        <taxon>Hymenoptera</taxon>
        <taxon>Apocrita</taxon>
        <taxon>Aculeata</taxon>
        <taxon>Formicoidea</taxon>
        <taxon>Formicidae</taxon>
        <taxon>Formicinae</taxon>
        <taxon>Lasius</taxon>
        <taxon>Lasius</taxon>
    </lineage>
</organism>
<reference evidence="2" key="1">
    <citation type="submission" date="2020-08" db="EMBL/GenBank/DDBJ databases">
        <title>DNAmark Project.</title>
        <authorList>
            <person name="Leerhoei F."/>
        </authorList>
    </citation>
    <scope>NUCLEOTIDE SEQUENCE</scope>
    <source>
        <strain evidence="2">DM415</strain>
    </source>
</reference>
<geneLocation type="mitochondrion" evidence="2"/>
<feature type="transmembrane region" description="Helical" evidence="1">
    <location>
        <begin position="7"/>
        <end position="31"/>
    </location>
</feature>
<sequence length="55" mass="6850">MPHMMPMMWTLIMLFSLMILLTIISMTYFIYTPLFNKFNLIYNSHSSKNKWNWKW</sequence>
<gene>
    <name evidence="2" type="primary">ATP8</name>
</gene>
<keyword evidence="1" id="KW-0472">Membrane</keyword>
<accession>A0A7L7S8H5</accession>
<proteinExistence type="predicted"/>
<keyword evidence="2" id="KW-0496">Mitochondrion</keyword>
<name>A0A7L7S8H5_LASNI</name>
<keyword evidence="1" id="KW-0812">Transmembrane</keyword>
<evidence type="ECO:0000313" key="2">
    <source>
        <dbReference type="EMBL" id="QNV12024.1"/>
    </source>
</evidence>
<dbReference type="EMBL" id="MT862424">
    <property type="protein sequence ID" value="QNV12024.1"/>
    <property type="molecule type" value="Genomic_DNA"/>
</dbReference>
<evidence type="ECO:0000256" key="1">
    <source>
        <dbReference type="SAM" id="Phobius"/>
    </source>
</evidence>